<dbReference type="SUPFAM" id="SSF69322">
    <property type="entry name" value="Tricorn protease domain 2"/>
    <property type="match status" value="1"/>
</dbReference>
<evidence type="ECO:0000313" key="5">
    <source>
        <dbReference type="EMBL" id="MFC4822067.1"/>
    </source>
</evidence>
<dbReference type="CDD" id="cd00383">
    <property type="entry name" value="trans_reg_C"/>
    <property type="match status" value="1"/>
</dbReference>
<evidence type="ECO:0000256" key="1">
    <source>
        <dbReference type="ARBA" id="ARBA00009820"/>
    </source>
</evidence>
<dbReference type="InterPro" id="IPR016032">
    <property type="entry name" value="Sig_transdc_resp-reg_C-effctor"/>
</dbReference>
<dbReference type="Gene3D" id="1.10.10.10">
    <property type="entry name" value="Winged helix-like DNA-binding domain superfamily/Winged helix DNA-binding domain"/>
    <property type="match status" value="1"/>
</dbReference>
<gene>
    <name evidence="5" type="ORF">ACFO6Q_17210</name>
</gene>
<comment type="similarity">
    <text evidence="1">Belongs to the TolB family.</text>
</comment>
<dbReference type="Gene3D" id="2.130.10.10">
    <property type="entry name" value="YVTN repeat-like/Quinoprotein amine dehydrogenase"/>
    <property type="match status" value="1"/>
</dbReference>
<dbReference type="Pfam" id="PF00486">
    <property type="entry name" value="Trans_reg_C"/>
    <property type="match status" value="1"/>
</dbReference>
<keyword evidence="6" id="KW-1185">Reference proteome</keyword>
<dbReference type="InterPro" id="IPR015943">
    <property type="entry name" value="WD40/YVTN_repeat-like_dom_sf"/>
</dbReference>
<protein>
    <submittedName>
        <fullName evidence="5">Winged helix-turn-helix domain-containing protein</fullName>
    </submittedName>
</protein>
<sequence length="743" mass="80788">MNLHVSPQRATDSLLTQSNLRLRIGEHVIDVGALRIVTRPESARLTSKAMAVLIELVRHAGATVTREQLLDRVWAGRVTTPDVLTQAIKELRRALADDVKPARYIETIPKVGYRLIASVLVLDGPGTGLLVDGGDAVLTPDPAEAAEAAPSPDTASPRSRTVPAKTIAVAAVAVALIAAAALGYQALRGRGEAAPAARWRTSDLHALTSDPGAEYRPHLSPDATRVAFGVFSPHEYSERLMMRSIEPSQRIALTQGSDSVEAFPIWSPDGHRIAFSRIGPNSCEMFVVAGLGGAEQHVRRCQDSGSNYFDWTPDGRGLVSSERADGGKGDFELFRFDLDSGQKQVLTYERTAGAQDLDVRYSPDGRQLAFRRGLAPYSDLFVMPADGGRPRQVTHVSARIRGYAWAADNRTLVYSSDHSGMQALYAVDVEDGHDEPLGIAPAAYPDAARSGDAVVYEILRTRERLKRLPLQPEGASMQLLAPSTGNDYGAVLSPDGRQLAFASDRSGQRQAWLYDFDSDTATQLTDTPARPILSLSWSPAADRLLAVQRNGASRQLVEIELASRRQRVLSRADENVAFAAYAPDAQSHLMAVRLSDADTRLYRVRQAGTAQESRQLVLPSVIAAQIDPATHSLYYTSGVEPGLHRRALDGDADERVTPDTLDFPRSGWRVVGGRIWYLADLGVRSANLREFDPATGSGRLVTRLDMLLQSLDFEVTKSGDALIFAPVDAEDTDVGFFRLSRTP</sequence>
<name>A0ABV9QYW8_9GAMM</name>
<feature type="DNA-binding region" description="OmpR/PhoB-type" evidence="3">
    <location>
        <begin position="19"/>
        <end position="117"/>
    </location>
</feature>
<feature type="domain" description="OmpR/PhoB-type" evidence="4">
    <location>
        <begin position="19"/>
        <end position="117"/>
    </location>
</feature>
<dbReference type="Pfam" id="PF07676">
    <property type="entry name" value="PD40"/>
    <property type="match status" value="2"/>
</dbReference>
<keyword evidence="2 3" id="KW-0238">DNA-binding</keyword>
<evidence type="ECO:0000256" key="3">
    <source>
        <dbReference type="PROSITE-ProRule" id="PRU01091"/>
    </source>
</evidence>
<proteinExistence type="inferred from homology"/>
<evidence type="ECO:0000259" key="4">
    <source>
        <dbReference type="PROSITE" id="PS51755"/>
    </source>
</evidence>
<dbReference type="PROSITE" id="PS51755">
    <property type="entry name" value="OMPR_PHOB"/>
    <property type="match status" value="1"/>
</dbReference>
<comment type="caution">
    <text evidence="5">The sequence shown here is derived from an EMBL/GenBank/DDBJ whole genome shotgun (WGS) entry which is preliminary data.</text>
</comment>
<dbReference type="Gene3D" id="2.120.10.30">
    <property type="entry name" value="TolB, C-terminal domain"/>
    <property type="match status" value="2"/>
</dbReference>
<dbReference type="InterPro" id="IPR011659">
    <property type="entry name" value="WD40"/>
</dbReference>
<dbReference type="SMART" id="SM00862">
    <property type="entry name" value="Trans_reg_C"/>
    <property type="match status" value="1"/>
</dbReference>
<dbReference type="InterPro" id="IPR036388">
    <property type="entry name" value="WH-like_DNA-bd_sf"/>
</dbReference>
<evidence type="ECO:0000313" key="6">
    <source>
        <dbReference type="Proteomes" id="UP001595886"/>
    </source>
</evidence>
<dbReference type="EMBL" id="JBHSHD010000013">
    <property type="protein sequence ID" value="MFC4822067.1"/>
    <property type="molecule type" value="Genomic_DNA"/>
</dbReference>
<dbReference type="SUPFAM" id="SSF82171">
    <property type="entry name" value="DPP6 N-terminal domain-like"/>
    <property type="match status" value="1"/>
</dbReference>
<dbReference type="InterPro" id="IPR011042">
    <property type="entry name" value="6-blade_b-propeller_TolB-like"/>
</dbReference>
<dbReference type="PANTHER" id="PTHR36842:SF1">
    <property type="entry name" value="PROTEIN TOLB"/>
    <property type="match status" value="1"/>
</dbReference>
<dbReference type="SUPFAM" id="SSF46894">
    <property type="entry name" value="C-terminal effector domain of the bipartite response regulators"/>
    <property type="match status" value="1"/>
</dbReference>
<dbReference type="Proteomes" id="UP001595886">
    <property type="component" value="Unassembled WGS sequence"/>
</dbReference>
<reference evidence="6" key="1">
    <citation type="journal article" date="2019" name="Int. J. Syst. Evol. Microbiol.">
        <title>The Global Catalogue of Microorganisms (GCM) 10K type strain sequencing project: providing services to taxonomists for standard genome sequencing and annotation.</title>
        <authorList>
            <consortium name="The Broad Institute Genomics Platform"/>
            <consortium name="The Broad Institute Genome Sequencing Center for Infectious Disease"/>
            <person name="Wu L."/>
            <person name="Ma J."/>
        </authorList>
    </citation>
    <scope>NUCLEOTIDE SEQUENCE [LARGE SCALE GENOMIC DNA]</scope>
    <source>
        <strain evidence="6">CCUG 30340</strain>
    </source>
</reference>
<accession>A0ABV9QYW8</accession>
<dbReference type="PANTHER" id="PTHR36842">
    <property type="entry name" value="PROTEIN TOLB HOMOLOG"/>
    <property type="match status" value="1"/>
</dbReference>
<organism evidence="5 6">
    <name type="scientific">Dokdonella ginsengisoli</name>
    <dbReference type="NCBI Taxonomy" id="363846"/>
    <lineage>
        <taxon>Bacteria</taxon>
        <taxon>Pseudomonadati</taxon>
        <taxon>Pseudomonadota</taxon>
        <taxon>Gammaproteobacteria</taxon>
        <taxon>Lysobacterales</taxon>
        <taxon>Rhodanobacteraceae</taxon>
        <taxon>Dokdonella</taxon>
    </lineage>
</organism>
<evidence type="ECO:0000256" key="2">
    <source>
        <dbReference type="ARBA" id="ARBA00023125"/>
    </source>
</evidence>
<dbReference type="RefSeq" id="WP_380022348.1">
    <property type="nucleotide sequence ID" value="NZ_JBHSHD010000013.1"/>
</dbReference>
<dbReference type="InterPro" id="IPR001867">
    <property type="entry name" value="OmpR/PhoB-type_DNA-bd"/>
</dbReference>